<dbReference type="SUPFAM" id="SSF49299">
    <property type="entry name" value="PKD domain"/>
    <property type="match status" value="1"/>
</dbReference>
<reference evidence="4 5" key="1">
    <citation type="submission" date="2019-09" db="EMBL/GenBank/DDBJ databases">
        <title>Hydrogenophaga aromatica sp. nov., isolated from a para-xylene-degrading enrichment culture.</title>
        <authorList>
            <person name="Tancsics A."/>
            <person name="Banerjee S."/>
        </authorList>
    </citation>
    <scope>NUCLEOTIDE SEQUENCE [LARGE SCALE GENOMIC DNA]</scope>
    <source>
        <strain evidence="4 5">D2P1</strain>
    </source>
</reference>
<dbReference type="InterPro" id="IPR010916">
    <property type="entry name" value="TonB_box_CS"/>
</dbReference>
<dbReference type="CDD" id="cd00146">
    <property type="entry name" value="PKD"/>
    <property type="match status" value="1"/>
</dbReference>
<dbReference type="InterPro" id="IPR000601">
    <property type="entry name" value="PKD_dom"/>
</dbReference>
<sequence>MKHPRTFKLFLAGLLALALAGCLPIPVIDLDQTTVEAGESFTVDGSGTVVSNVPEGTVVASYAWDFGDGEKGQGEQVDHVYDEPGEYTITLTVTDSAGRVAEAEQPVTVKPASATDTTTDTTETTSTTGTTATTQ</sequence>
<accession>A0A7Y8KZ37</accession>
<dbReference type="PROSITE" id="PS50093">
    <property type="entry name" value="PKD"/>
    <property type="match status" value="1"/>
</dbReference>
<feature type="chain" id="PRO_5031089900" evidence="2">
    <location>
        <begin position="21"/>
        <end position="135"/>
    </location>
</feature>
<dbReference type="Pfam" id="PF18911">
    <property type="entry name" value="PKD_4"/>
    <property type="match status" value="1"/>
</dbReference>
<feature type="signal peptide" evidence="2">
    <location>
        <begin position="1"/>
        <end position="20"/>
    </location>
</feature>
<comment type="caution">
    <text evidence="4">The sequence shown here is derived from an EMBL/GenBank/DDBJ whole genome shotgun (WGS) entry which is preliminary data.</text>
</comment>
<dbReference type="PROSITE" id="PS00430">
    <property type="entry name" value="TONB_DEPENDENT_REC_1"/>
    <property type="match status" value="1"/>
</dbReference>
<organism evidence="4 5">
    <name type="scientific">Hydrogenophaga aromaticivorans</name>
    <dbReference type="NCBI Taxonomy" id="2610898"/>
    <lineage>
        <taxon>Bacteria</taxon>
        <taxon>Pseudomonadati</taxon>
        <taxon>Pseudomonadota</taxon>
        <taxon>Betaproteobacteria</taxon>
        <taxon>Burkholderiales</taxon>
        <taxon>Comamonadaceae</taxon>
        <taxon>Hydrogenophaga</taxon>
    </lineage>
</organism>
<dbReference type="Proteomes" id="UP000545507">
    <property type="component" value="Unassembled WGS sequence"/>
</dbReference>
<dbReference type="EMBL" id="VYGV01000016">
    <property type="protein sequence ID" value="NWF47639.1"/>
    <property type="molecule type" value="Genomic_DNA"/>
</dbReference>
<dbReference type="InterPro" id="IPR013783">
    <property type="entry name" value="Ig-like_fold"/>
</dbReference>
<evidence type="ECO:0000313" key="5">
    <source>
        <dbReference type="Proteomes" id="UP000545507"/>
    </source>
</evidence>
<dbReference type="InterPro" id="IPR022409">
    <property type="entry name" value="PKD/Chitinase_dom"/>
</dbReference>
<evidence type="ECO:0000259" key="3">
    <source>
        <dbReference type="PROSITE" id="PS50093"/>
    </source>
</evidence>
<feature type="region of interest" description="Disordered" evidence="1">
    <location>
        <begin position="98"/>
        <end position="135"/>
    </location>
</feature>
<feature type="domain" description="PKD" evidence="3">
    <location>
        <begin position="60"/>
        <end position="116"/>
    </location>
</feature>
<dbReference type="Gene3D" id="2.60.40.10">
    <property type="entry name" value="Immunoglobulins"/>
    <property type="match status" value="1"/>
</dbReference>
<name>A0A7Y8KZ37_9BURK</name>
<dbReference type="RefSeq" id="WP_177137502.1">
    <property type="nucleotide sequence ID" value="NZ_VYGV01000016.1"/>
</dbReference>
<dbReference type="InterPro" id="IPR035986">
    <property type="entry name" value="PKD_dom_sf"/>
</dbReference>
<dbReference type="AlphaFoldDB" id="A0A7Y8KZ37"/>
<dbReference type="PROSITE" id="PS51257">
    <property type="entry name" value="PROKAR_LIPOPROTEIN"/>
    <property type="match status" value="1"/>
</dbReference>
<protein>
    <submittedName>
        <fullName evidence="4">PKD domain-containing protein</fullName>
    </submittedName>
</protein>
<proteinExistence type="predicted"/>
<evidence type="ECO:0000256" key="2">
    <source>
        <dbReference type="SAM" id="SignalP"/>
    </source>
</evidence>
<feature type="compositionally biased region" description="Low complexity" evidence="1">
    <location>
        <begin position="113"/>
        <end position="135"/>
    </location>
</feature>
<dbReference type="SMART" id="SM00089">
    <property type="entry name" value="PKD"/>
    <property type="match status" value="1"/>
</dbReference>
<keyword evidence="5" id="KW-1185">Reference proteome</keyword>
<evidence type="ECO:0000313" key="4">
    <source>
        <dbReference type="EMBL" id="NWF47639.1"/>
    </source>
</evidence>
<keyword evidence="2" id="KW-0732">Signal</keyword>
<evidence type="ECO:0000256" key="1">
    <source>
        <dbReference type="SAM" id="MobiDB-lite"/>
    </source>
</evidence>
<gene>
    <name evidence="4" type="ORF">F3K02_20635</name>
</gene>